<sequence>MRKILLPLLAVVLVAACKKETTSTPVQEESYTALAKGKPAANKINICHYDAKKDTWSMISINRSLWERHEVHGDIRLDDPDLDGYVPTNSCGFGRMGDCNDHDAAIHPLATEIPGNGMDENCNGMADDLLSVGDSYQGGRIGYILQAGDPGYEAGQTHGLIIAPAGGQAEWGCYQTALSGAGGTAIGTGRQNTEDIVQGCPTPGIAARLCAELVVDGYDDWYLPSMYEMGKVYANGGILGLPETFYWTSTQNDYLSAGYTNVTIGVYGYTSKNQSLSFRAVRSF</sequence>
<dbReference type="Pfam" id="PF11617">
    <property type="entry name" value="Cu-binding_MopE"/>
    <property type="match status" value="1"/>
</dbReference>
<gene>
    <name evidence="1" type="ORF">SAMN04487894_103140</name>
</gene>
<keyword evidence="2" id="KW-1185">Reference proteome</keyword>
<dbReference type="STRING" id="1285928.SAMN04487894_103140"/>
<evidence type="ECO:0000313" key="1">
    <source>
        <dbReference type="EMBL" id="SDC62443.1"/>
    </source>
</evidence>
<dbReference type="PROSITE" id="PS51257">
    <property type="entry name" value="PROKAR_LIPOPROTEIN"/>
    <property type="match status" value="1"/>
</dbReference>
<reference evidence="2" key="1">
    <citation type="submission" date="2016-10" db="EMBL/GenBank/DDBJ databases">
        <authorList>
            <person name="Varghese N."/>
            <person name="Submissions S."/>
        </authorList>
    </citation>
    <scope>NUCLEOTIDE SEQUENCE [LARGE SCALE GENOMIC DNA]</scope>
    <source>
        <strain evidence="2">DSM 25811 / CCM 8410 / LMG 26954 / E90</strain>
    </source>
</reference>
<name>A0A1G6N3N7_NIADE</name>
<dbReference type="RefSeq" id="WP_090389324.1">
    <property type="nucleotide sequence ID" value="NZ_FMZO01000003.1"/>
</dbReference>
<dbReference type="InterPro" id="IPR021655">
    <property type="entry name" value="Put_metal-bd"/>
</dbReference>
<dbReference type="OrthoDB" id="9765957at2"/>
<organism evidence="1 2">
    <name type="scientific">Niabella drilacis (strain DSM 25811 / CCM 8410 / CCUG 62505 / LMG 26954 / E90)</name>
    <dbReference type="NCBI Taxonomy" id="1285928"/>
    <lineage>
        <taxon>Bacteria</taxon>
        <taxon>Pseudomonadati</taxon>
        <taxon>Bacteroidota</taxon>
        <taxon>Chitinophagia</taxon>
        <taxon>Chitinophagales</taxon>
        <taxon>Chitinophagaceae</taxon>
        <taxon>Niabella</taxon>
    </lineage>
</organism>
<accession>A0A1G6N3N7</accession>
<protein>
    <submittedName>
        <fullName evidence="1">Putative metal-binding motif-containing protein</fullName>
    </submittedName>
</protein>
<proteinExistence type="predicted"/>
<evidence type="ECO:0000313" key="2">
    <source>
        <dbReference type="Proteomes" id="UP000198757"/>
    </source>
</evidence>
<dbReference type="AlphaFoldDB" id="A0A1G6N3N7"/>
<dbReference type="EMBL" id="FMZO01000003">
    <property type="protein sequence ID" value="SDC62443.1"/>
    <property type="molecule type" value="Genomic_DNA"/>
</dbReference>
<dbReference type="Proteomes" id="UP000198757">
    <property type="component" value="Unassembled WGS sequence"/>
</dbReference>